<proteinExistence type="predicted"/>
<accession>A0A7C2GK07</accession>
<reference evidence="1" key="1">
    <citation type="journal article" date="2020" name="mSystems">
        <title>Genome- and Community-Level Interaction Insights into Carbon Utilization and Element Cycling Functions of Hydrothermarchaeota in Hydrothermal Sediment.</title>
        <authorList>
            <person name="Zhou Z."/>
            <person name="Liu Y."/>
            <person name="Xu W."/>
            <person name="Pan J."/>
            <person name="Luo Z.H."/>
            <person name="Li M."/>
        </authorList>
    </citation>
    <scope>NUCLEOTIDE SEQUENCE [LARGE SCALE GENOMIC DNA]</scope>
    <source>
        <strain evidence="1">SpSt-246</strain>
    </source>
</reference>
<protein>
    <submittedName>
        <fullName evidence="1">Uncharacterized protein</fullName>
    </submittedName>
</protein>
<name>A0A7C2GK07_9DEIN</name>
<organism evidence="1">
    <name type="scientific">Thermus islandicus</name>
    <dbReference type="NCBI Taxonomy" id="540988"/>
    <lineage>
        <taxon>Bacteria</taxon>
        <taxon>Thermotogati</taxon>
        <taxon>Deinococcota</taxon>
        <taxon>Deinococci</taxon>
        <taxon>Thermales</taxon>
        <taxon>Thermaceae</taxon>
        <taxon>Thermus</taxon>
    </lineage>
</organism>
<comment type="caution">
    <text evidence="1">The sequence shown here is derived from an EMBL/GenBank/DDBJ whole genome shotgun (WGS) entry which is preliminary data.</text>
</comment>
<dbReference type="EMBL" id="DSKL01000434">
    <property type="protein sequence ID" value="HEH83512.1"/>
    <property type="molecule type" value="Genomic_DNA"/>
</dbReference>
<dbReference type="AlphaFoldDB" id="A0A7C2GK07"/>
<evidence type="ECO:0000313" key="1">
    <source>
        <dbReference type="EMBL" id="HEH83512.1"/>
    </source>
</evidence>
<gene>
    <name evidence="1" type="ORF">ENP73_11375</name>
</gene>
<sequence length="165" mass="18574">MSVNPLAVDLAWSEGQVRRWGLVPPEEAVRVEGYLGLTYYRKEEPVAFWAHPSVARYPLTALRHLAGLAEMRLLLEAPPDPRVWRVSPKPRHPVEEPDGVWLTSEGPVALEYDAGAYARARVKAKGEAFARRFVGQVWGAPVPERVAYLRRFLPEGTRVLLAPWA</sequence>